<gene>
    <name evidence="1" type="ORF">CLUMA_CG002229</name>
</gene>
<dbReference type="Proteomes" id="UP000183832">
    <property type="component" value="Unassembled WGS sequence"/>
</dbReference>
<organism evidence="1 2">
    <name type="scientific">Clunio marinus</name>
    <dbReference type="NCBI Taxonomy" id="568069"/>
    <lineage>
        <taxon>Eukaryota</taxon>
        <taxon>Metazoa</taxon>
        <taxon>Ecdysozoa</taxon>
        <taxon>Arthropoda</taxon>
        <taxon>Hexapoda</taxon>
        <taxon>Insecta</taxon>
        <taxon>Pterygota</taxon>
        <taxon>Neoptera</taxon>
        <taxon>Endopterygota</taxon>
        <taxon>Diptera</taxon>
        <taxon>Nematocera</taxon>
        <taxon>Chironomoidea</taxon>
        <taxon>Chironomidae</taxon>
        <taxon>Clunio</taxon>
    </lineage>
</organism>
<evidence type="ECO:0000313" key="2">
    <source>
        <dbReference type="Proteomes" id="UP000183832"/>
    </source>
</evidence>
<name>A0A1J1HPS7_9DIPT</name>
<dbReference type="PANTHER" id="PTHR41161:SF1">
    <property type="entry name" value="PROTEIN NCBP2AS2"/>
    <property type="match status" value="1"/>
</dbReference>
<sequence>MIRTLLRYLANNEKLVERLSDSYLMRRAAQMAVSVFYRAKSVAQEATEERIKDMSPQKFRSFIDKFQNNVKEELEKAKNEIDSKTKKH</sequence>
<dbReference type="PANTHER" id="PTHR41161">
    <property type="entry name" value="PROTEIN NCBP2AS2"/>
    <property type="match status" value="1"/>
</dbReference>
<dbReference type="AlphaFoldDB" id="A0A1J1HPS7"/>
<accession>A0A1J1HPS7</accession>
<dbReference type="EMBL" id="CVRI01000008">
    <property type="protein sequence ID" value="CRK88470.1"/>
    <property type="molecule type" value="Genomic_DNA"/>
</dbReference>
<proteinExistence type="predicted"/>
<dbReference type="STRING" id="568069.A0A1J1HPS7"/>
<dbReference type="InterPro" id="IPR042407">
    <property type="entry name" value="NCBP2-AS2"/>
</dbReference>
<dbReference type="OrthoDB" id="5950777at2759"/>
<keyword evidence="2" id="KW-1185">Reference proteome</keyword>
<evidence type="ECO:0000313" key="1">
    <source>
        <dbReference type="EMBL" id="CRK88470.1"/>
    </source>
</evidence>
<reference evidence="1 2" key="1">
    <citation type="submission" date="2015-04" db="EMBL/GenBank/DDBJ databases">
        <authorList>
            <person name="Syromyatnikov M.Y."/>
            <person name="Popov V.N."/>
        </authorList>
    </citation>
    <scope>NUCLEOTIDE SEQUENCE [LARGE SCALE GENOMIC DNA]</scope>
</reference>
<protein>
    <submittedName>
        <fullName evidence="1">CLUMA_CG002229, isoform A</fullName>
    </submittedName>
</protein>